<reference evidence="2" key="1">
    <citation type="submission" date="2021-01" db="EMBL/GenBank/DDBJ databases">
        <authorList>
            <person name="Corre E."/>
            <person name="Pelletier E."/>
            <person name="Niang G."/>
            <person name="Scheremetjew M."/>
            <person name="Finn R."/>
            <person name="Kale V."/>
            <person name="Holt S."/>
            <person name="Cochrane G."/>
            <person name="Meng A."/>
            <person name="Brown T."/>
            <person name="Cohen L."/>
        </authorList>
    </citation>
    <scope>NUCLEOTIDE SEQUENCE</scope>
    <source>
        <strain evidence="2">CCMP281</strain>
    </source>
</reference>
<proteinExistence type="predicted"/>
<feature type="region of interest" description="Disordered" evidence="1">
    <location>
        <begin position="77"/>
        <end position="118"/>
    </location>
</feature>
<gene>
    <name evidence="2" type="ORF">HERI1096_LOCUS27317</name>
</gene>
<name>A0A7S3B9C1_9EUKA</name>
<organism evidence="2">
    <name type="scientific">Haptolina ericina</name>
    <dbReference type="NCBI Taxonomy" id="156174"/>
    <lineage>
        <taxon>Eukaryota</taxon>
        <taxon>Haptista</taxon>
        <taxon>Haptophyta</taxon>
        <taxon>Prymnesiophyceae</taxon>
        <taxon>Prymnesiales</taxon>
        <taxon>Prymnesiaceae</taxon>
        <taxon>Haptolina</taxon>
    </lineage>
</organism>
<feature type="compositionally biased region" description="Basic and acidic residues" evidence="1">
    <location>
        <begin position="77"/>
        <end position="87"/>
    </location>
</feature>
<evidence type="ECO:0000256" key="1">
    <source>
        <dbReference type="SAM" id="MobiDB-lite"/>
    </source>
</evidence>
<dbReference type="AlphaFoldDB" id="A0A7S3B9C1"/>
<sequence>MHGIRLSMLNQHAIDVQHSLSAAGKDSFKAVAQFFGVGLDSVQVVMSRIHSNDHDHDVTNYRIQQETARLEKLTKEQWTQMERRKPLPESTAQVETTSANMVEEKGLSDDGSGSSVAATTVEASVNVYRESLYRESSVQDHRQ</sequence>
<dbReference type="EMBL" id="HBHX01049400">
    <property type="protein sequence ID" value="CAE0128834.1"/>
    <property type="molecule type" value="Transcribed_RNA"/>
</dbReference>
<protein>
    <submittedName>
        <fullName evidence="2">Uncharacterized protein</fullName>
    </submittedName>
</protein>
<accession>A0A7S3B9C1</accession>
<feature type="compositionally biased region" description="Polar residues" evidence="1">
    <location>
        <begin position="90"/>
        <end position="100"/>
    </location>
</feature>
<evidence type="ECO:0000313" key="2">
    <source>
        <dbReference type="EMBL" id="CAE0128834.1"/>
    </source>
</evidence>